<sequence>MRRKRYIRRPTRPPPEPPRLELAHLALALPSQAPQIRTACATRSAARRQTGSPLAQSARAAAPVVLEEPGSRSLLPPPKDTDDPRSRRDRRLARATTDVLAFADSALGFVRRVRSMPGGERRRRRAVSARTHHGQRRACHSSEEETRPLDSRWRSSRCRQGSLQVEAARSSTSYAKSTTARRAVLSSTPCRGSTTFPSWPTRETTSWSCAKRRAPGRREDAARDYVNDTPSGEGPAAGAGKETEAFAADGRQHKRLTSTPPPQTLDGTASSGQGDLKGLARGMMDMTLSSGATAARGQRSSIPTPRAAARSEPPEVRRDLKPKAPPPLAPRRRRAEVSLSLRPPAGI</sequence>
<gene>
    <name evidence="2" type="ORF">Q5P01_000832</name>
</gene>
<evidence type="ECO:0000313" key="2">
    <source>
        <dbReference type="EMBL" id="KAK2813463.1"/>
    </source>
</evidence>
<reference evidence="2" key="1">
    <citation type="submission" date="2023-07" db="EMBL/GenBank/DDBJ databases">
        <title>Chromosome-level Genome Assembly of Striped Snakehead (Channa striata).</title>
        <authorList>
            <person name="Liu H."/>
        </authorList>
    </citation>
    <scope>NUCLEOTIDE SEQUENCE</scope>
    <source>
        <strain evidence="2">Gz</strain>
        <tissue evidence="2">Muscle</tissue>
    </source>
</reference>
<evidence type="ECO:0000313" key="3">
    <source>
        <dbReference type="Proteomes" id="UP001187415"/>
    </source>
</evidence>
<evidence type="ECO:0000256" key="1">
    <source>
        <dbReference type="SAM" id="MobiDB-lite"/>
    </source>
</evidence>
<feature type="compositionally biased region" description="Basic and acidic residues" evidence="1">
    <location>
        <begin position="140"/>
        <end position="152"/>
    </location>
</feature>
<feature type="compositionally biased region" description="Polar residues" evidence="1">
    <location>
        <begin position="287"/>
        <end position="303"/>
    </location>
</feature>
<feature type="region of interest" description="Disordered" evidence="1">
    <location>
        <begin position="116"/>
        <end position="152"/>
    </location>
</feature>
<feature type="compositionally biased region" description="Basic and acidic residues" evidence="1">
    <location>
        <begin position="312"/>
        <end position="322"/>
    </location>
</feature>
<dbReference type="EMBL" id="JAUPFM010000093">
    <property type="protein sequence ID" value="KAK2813463.1"/>
    <property type="molecule type" value="Genomic_DNA"/>
</dbReference>
<keyword evidence="3" id="KW-1185">Reference proteome</keyword>
<protein>
    <submittedName>
        <fullName evidence="2">Uncharacterized protein</fullName>
    </submittedName>
</protein>
<comment type="caution">
    <text evidence="2">The sequence shown here is derived from an EMBL/GenBank/DDBJ whole genome shotgun (WGS) entry which is preliminary data.</text>
</comment>
<dbReference type="Proteomes" id="UP001187415">
    <property type="component" value="Unassembled WGS sequence"/>
</dbReference>
<dbReference type="AlphaFoldDB" id="A0AA88IRF1"/>
<feature type="region of interest" description="Disordered" evidence="1">
    <location>
        <begin position="38"/>
        <end position="92"/>
    </location>
</feature>
<organism evidence="2 3">
    <name type="scientific">Channa striata</name>
    <name type="common">Snakehead murrel</name>
    <name type="synonym">Ophicephalus striatus</name>
    <dbReference type="NCBI Taxonomy" id="64152"/>
    <lineage>
        <taxon>Eukaryota</taxon>
        <taxon>Metazoa</taxon>
        <taxon>Chordata</taxon>
        <taxon>Craniata</taxon>
        <taxon>Vertebrata</taxon>
        <taxon>Euteleostomi</taxon>
        <taxon>Actinopterygii</taxon>
        <taxon>Neopterygii</taxon>
        <taxon>Teleostei</taxon>
        <taxon>Neoteleostei</taxon>
        <taxon>Acanthomorphata</taxon>
        <taxon>Anabantaria</taxon>
        <taxon>Anabantiformes</taxon>
        <taxon>Channoidei</taxon>
        <taxon>Channidae</taxon>
        <taxon>Channa</taxon>
    </lineage>
</organism>
<feature type="compositionally biased region" description="Basic and acidic residues" evidence="1">
    <location>
        <begin position="216"/>
        <end position="226"/>
    </location>
</feature>
<feature type="compositionally biased region" description="Polar residues" evidence="1">
    <location>
        <begin position="188"/>
        <end position="208"/>
    </location>
</feature>
<accession>A0AA88IRF1</accession>
<feature type="compositionally biased region" description="Low complexity" evidence="1">
    <location>
        <begin position="38"/>
        <end position="50"/>
    </location>
</feature>
<feature type="compositionally biased region" description="Basic residues" evidence="1">
    <location>
        <begin position="121"/>
        <end position="139"/>
    </location>
</feature>
<feature type="region of interest" description="Disordered" evidence="1">
    <location>
        <begin position="188"/>
        <end position="347"/>
    </location>
</feature>
<proteinExistence type="predicted"/>
<name>A0AA88IRF1_CHASR</name>